<proteinExistence type="predicted"/>
<evidence type="ECO:0000313" key="1">
    <source>
        <dbReference type="EMBL" id="GAG84807.1"/>
    </source>
</evidence>
<dbReference type="EMBL" id="BART01015463">
    <property type="protein sequence ID" value="GAG84807.1"/>
    <property type="molecule type" value="Genomic_DNA"/>
</dbReference>
<protein>
    <submittedName>
        <fullName evidence="1">Uncharacterized protein</fullName>
    </submittedName>
</protein>
<dbReference type="AlphaFoldDB" id="X1BUH7"/>
<name>X1BUH7_9ZZZZ</name>
<reference evidence="1" key="1">
    <citation type="journal article" date="2014" name="Front. Microbiol.">
        <title>High frequency of phylogenetically diverse reductive dehalogenase-homologous genes in deep subseafloor sedimentary metagenomes.</title>
        <authorList>
            <person name="Kawai M."/>
            <person name="Futagami T."/>
            <person name="Toyoda A."/>
            <person name="Takaki Y."/>
            <person name="Nishi S."/>
            <person name="Hori S."/>
            <person name="Arai W."/>
            <person name="Tsubouchi T."/>
            <person name="Morono Y."/>
            <person name="Uchiyama I."/>
            <person name="Ito T."/>
            <person name="Fujiyama A."/>
            <person name="Inagaki F."/>
            <person name="Takami H."/>
        </authorList>
    </citation>
    <scope>NUCLEOTIDE SEQUENCE</scope>
    <source>
        <strain evidence="1">Expedition CK06-06</strain>
    </source>
</reference>
<sequence>MVENVRFVKMKLLRRKLGVTETNIVPNIFVRFVFPNCGSRI</sequence>
<comment type="caution">
    <text evidence="1">The sequence shown here is derived from an EMBL/GenBank/DDBJ whole genome shotgun (WGS) entry which is preliminary data.</text>
</comment>
<gene>
    <name evidence="1" type="ORF">S01H4_30019</name>
</gene>
<organism evidence="1">
    <name type="scientific">marine sediment metagenome</name>
    <dbReference type="NCBI Taxonomy" id="412755"/>
    <lineage>
        <taxon>unclassified sequences</taxon>
        <taxon>metagenomes</taxon>
        <taxon>ecological metagenomes</taxon>
    </lineage>
</organism>
<accession>X1BUH7</accession>